<dbReference type="EMBL" id="CP071091">
    <property type="protein sequence ID" value="QSQ11046.1"/>
    <property type="molecule type" value="Genomic_DNA"/>
</dbReference>
<organism evidence="2 3">
    <name type="scientific">Myxococcus landrumensis</name>
    <dbReference type="NCBI Taxonomy" id="2813577"/>
    <lineage>
        <taxon>Bacteria</taxon>
        <taxon>Pseudomonadati</taxon>
        <taxon>Myxococcota</taxon>
        <taxon>Myxococcia</taxon>
        <taxon>Myxococcales</taxon>
        <taxon>Cystobacterineae</taxon>
        <taxon>Myxococcaceae</taxon>
        <taxon>Myxococcus</taxon>
    </lineage>
</organism>
<evidence type="ECO:0000313" key="2">
    <source>
        <dbReference type="EMBL" id="QSQ11046.1"/>
    </source>
</evidence>
<sequence>MPLPDASDNLTPFALGTCFQYDVDDHQKLVVCVAGRFRLPSPGKPRTEPLELHDEQRAPPMADVHWGDPANTSVRYAGQGSVRRPGAEVYLQGAAWASRGNAIAVPTRVRVGSCSKSVDVIGDRFWKRGLGGLTPSRPAPFERMPLRYERAFGGTVSAENGRILAQEALNPVGRGLFLREQSAVEQPLPNLQPPGERTTTWNAPGTPCGYGPIPPSWQPRLGFAGTYDERWMKERLPLWPRDLDLRFFCSAASGLAMRTPLQGGEPVVLEGFSPDGTFSFHLPHHRLVAKSYYPDHTTREDLALDGVLLEPDEGVVTLYWRKTVPLGHGVRSHLRTVVRLLAPWETESA</sequence>
<name>A0ABX7MXM8_9BACT</name>
<evidence type="ECO:0000259" key="1">
    <source>
        <dbReference type="Pfam" id="PF09937"/>
    </source>
</evidence>
<reference evidence="2 3" key="1">
    <citation type="submission" date="2021-02" db="EMBL/GenBank/DDBJ databases">
        <title>De Novo genome assembly of isolated myxobacteria.</title>
        <authorList>
            <person name="Stevens D.C."/>
        </authorList>
    </citation>
    <scope>NUCLEOTIDE SEQUENCE [LARGE SCALE GENOMIC DNA]</scope>
    <source>
        <strain evidence="2 3">SCHIC003</strain>
    </source>
</reference>
<gene>
    <name evidence="2" type="ORF">JY572_21735</name>
</gene>
<dbReference type="Proteomes" id="UP000663090">
    <property type="component" value="Chromosome"/>
</dbReference>
<dbReference type="Pfam" id="PF09937">
    <property type="entry name" value="DUF2169"/>
    <property type="match status" value="1"/>
</dbReference>
<protein>
    <submittedName>
        <fullName evidence="2">DUF2169 domain-containing protein</fullName>
    </submittedName>
</protein>
<proteinExistence type="predicted"/>
<dbReference type="InterPro" id="IPR018683">
    <property type="entry name" value="DUF2169"/>
</dbReference>
<feature type="domain" description="DUF2169" evidence="1">
    <location>
        <begin position="26"/>
        <end position="321"/>
    </location>
</feature>
<keyword evidence="3" id="KW-1185">Reference proteome</keyword>
<accession>A0ABX7MXM8</accession>
<dbReference type="RefSeq" id="WP_206712806.1">
    <property type="nucleotide sequence ID" value="NZ_CP071091.1"/>
</dbReference>
<evidence type="ECO:0000313" key="3">
    <source>
        <dbReference type="Proteomes" id="UP000663090"/>
    </source>
</evidence>